<evidence type="ECO:0000256" key="1">
    <source>
        <dbReference type="SAM" id="Phobius"/>
    </source>
</evidence>
<organism evidence="2 3">
    <name type="scientific">Allokutzneria albata</name>
    <name type="common">Kibdelosporangium albatum</name>
    <dbReference type="NCBI Taxonomy" id="211114"/>
    <lineage>
        <taxon>Bacteria</taxon>
        <taxon>Bacillati</taxon>
        <taxon>Actinomycetota</taxon>
        <taxon>Actinomycetes</taxon>
        <taxon>Pseudonocardiales</taxon>
        <taxon>Pseudonocardiaceae</taxon>
        <taxon>Allokutzneria</taxon>
    </lineage>
</organism>
<dbReference type="eggNOG" id="ENOG5031JB6">
    <property type="taxonomic scope" value="Bacteria"/>
</dbReference>
<name>A0A1H0B0R4_ALLAB</name>
<dbReference type="STRING" id="211114.SAMN04489726_6404"/>
<sequence length="150" mass="15920">MSTKTRLGPTPPRGLLPDGTVRTTGWLIIAGRPVSSGVLAAIAFAFIPFATMPWSEVGFLPLFTAAAGYGMWKLHTTLVCPASQARNLGACPAYRLAPGQDIRLHGEIGPVTRLVDVSLHPGGRVLVVVSGGRELNWAADRPVQLVRLVT</sequence>
<keyword evidence="3" id="KW-1185">Reference proteome</keyword>
<dbReference type="AlphaFoldDB" id="A0A1H0B0R4"/>
<evidence type="ECO:0000313" key="2">
    <source>
        <dbReference type="EMBL" id="SDN39228.1"/>
    </source>
</evidence>
<proteinExistence type="predicted"/>
<feature type="transmembrane region" description="Helical" evidence="1">
    <location>
        <begin position="25"/>
        <end position="47"/>
    </location>
</feature>
<dbReference type="Proteomes" id="UP000183376">
    <property type="component" value="Chromosome I"/>
</dbReference>
<reference evidence="2 3" key="1">
    <citation type="submission" date="2016-10" db="EMBL/GenBank/DDBJ databases">
        <authorList>
            <person name="de Groot N.N."/>
        </authorList>
    </citation>
    <scope>NUCLEOTIDE SEQUENCE [LARGE SCALE GENOMIC DNA]</scope>
    <source>
        <strain evidence="2 3">DSM 44149</strain>
    </source>
</reference>
<evidence type="ECO:0000313" key="3">
    <source>
        <dbReference type="Proteomes" id="UP000183376"/>
    </source>
</evidence>
<dbReference type="EMBL" id="LT629701">
    <property type="protein sequence ID" value="SDN39228.1"/>
    <property type="molecule type" value="Genomic_DNA"/>
</dbReference>
<gene>
    <name evidence="2" type="ORF">SAMN04489726_6404</name>
</gene>
<keyword evidence="1" id="KW-0472">Membrane</keyword>
<keyword evidence="1" id="KW-0812">Transmembrane</keyword>
<accession>A0A1H0B0R4</accession>
<keyword evidence="1" id="KW-1133">Transmembrane helix</keyword>
<protein>
    <submittedName>
        <fullName evidence="2">Uncharacterized protein</fullName>
    </submittedName>
</protein>
<dbReference type="RefSeq" id="WP_030427042.1">
    <property type="nucleotide sequence ID" value="NZ_JOEF01000001.1"/>
</dbReference>